<dbReference type="PANTHER" id="PTHR33434">
    <property type="entry name" value="DEGV DOMAIN-CONTAINING PROTEIN DR_1986-RELATED"/>
    <property type="match status" value="1"/>
</dbReference>
<dbReference type="Pfam" id="PF02645">
    <property type="entry name" value="DegV"/>
    <property type="match status" value="1"/>
</dbReference>
<dbReference type="PANTHER" id="PTHR33434:SF3">
    <property type="entry name" value="DEGV DOMAIN-CONTAINING PROTEIN YITS"/>
    <property type="match status" value="1"/>
</dbReference>
<dbReference type="SUPFAM" id="SSF82549">
    <property type="entry name" value="DAK1/DegV-like"/>
    <property type="match status" value="1"/>
</dbReference>
<dbReference type="InterPro" id="IPR043168">
    <property type="entry name" value="DegV_C"/>
</dbReference>
<dbReference type="Proteomes" id="UP000502899">
    <property type="component" value="Chromosome"/>
</dbReference>
<evidence type="ECO:0000256" key="1">
    <source>
        <dbReference type="ARBA" id="ARBA00003238"/>
    </source>
</evidence>
<sequence length="295" mass="33263">MSIKIITDSGSQLTGSNENENLILLNMPVISSDQEYIEGQTINSSDMFSRMKNGEVFKTSQVPYKTYYETFKRELEAGNEVICITLSSGLTSTFQTATMAMNDVLEENKDYKIIVKDSVSACSGETSVVNKALKLVELNYSFKEVNEKLDEIICAQEHIFTVTNLEYLYRGGRLSKTQKVMGSLLNIRPIMSVDKNDGSLYVVEKARGEKQTFAKIKNLMAEKCNNNVNLNQTLYVCYGENEDEADLFIERIKEEFKFKKIVKYPLGCVIGAHIGPNLLSIYFSNKDLGDELSEV</sequence>
<protein>
    <submittedName>
        <fullName evidence="3">DegV family protein</fullName>
    </submittedName>
</protein>
<reference evidence="3 4" key="1">
    <citation type="submission" date="2020-05" db="EMBL/GenBank/DDBJ databases">
        <title>FDA dAtabase for Regulatory Grade micrObial Sequences (FDA-ARGOS): Supporting development and validation of Infectious Disease Dx tests.</title>
        <authorList>
            <person name="Pederson C."/>
            <person name="Tallon L."/>
            <person name="Sadzewicz L."/>
            <person name="Zhao X."/>
            <person name="Vavikolanu K."/>
            <person name="Mehta A."/>
            <person name="Aluvathingal J."/>
            <person name="Nadendla S."/>
            <person name="Myers T."/>
            <person name="Yan Y."/>
            <person name="Sichtig H."/>
        </authorList>
    </citation>
    <scope>NUCLEOTIDE SEQUENCE [LARGE SCALE GENOMIC DNA]</scope>
    <source>
        <strain evidence="3 4">FDAARGOS_764</strain>
    </source>
</reference>
<keyword evidence="2" id="KW-0446">Lipid-binding</keyword>
<name>A0A133MY63_FINMA</name>
<dbReference type="InterPro" id="IPR003797">
    <property type="entry name" value="DegV"/>
</dbReference>
<dbReference type="Gene3D" id="3.30.1180.10">
    <property type="match status" value="1"/>
</dbReference>
<dbReference type="InterPro" id="IPR050270">
    <property type="entry name" value="DegV_domain_contain"/>
</dbReference>
<accession>A0A133MY63</accession>
<dbReference type="AlphaFoldDB" id="A0A133MY63"/>
<evidence type="ECO:0000256" key="2">
    <source>
        <dbReference type="ARBA" id="ARBA00023121"/>
    </source>
</evidence>
<evidence type="ECO:0000313" key="4">
    <source>
        <dbReference type="Proteomes" id="UP000502899"/>
    </source>
</evidence>
<dbReference type="NCBIfam" id="TIGR00762">
    <property type="entry name" value="DegV"/>
    <property type="match status" value="1"/>
</dbReference>
<dbReference type="GO" id="GO:0008289">
    <property type="term" value="F:lipid binding"/>
    <property type="evidence" value="ECO:0007669"/>
    <property type="project" value="UniProtKB-KW"/>
</dbReference>
<dbReference type="EMBL" id="CP054000">
    <property type="protein sequence ID" value="QKH79871.1"/>
    <property type="molecule type" value="Genomic_DNA"/>
</dbReference>
<evidence type="ECO:0000313" key="3">
    <source>
        <dbReference type="EMBL" id="QKH79871.1"/>
    </source>
</evidence>
<comment type="function">
    <text evidence="1">May bind long-chain fatty acids, such as palmitate, and may play a role in lipid transport or fatty acid metabolism.</text>
</comment>
<gene>
    <name evidence="3" type="ORF">FOC70_05740</name>
</gene>
<dbReference type="RefSeq" id="WP_002839271.1">
    <property type="nucleotide sequence ID" value="NZ_CAMPWK010000003.1"/>
</dbReference>
<proteinExistence type="predicted"/>
<dbReference type="PROSITE" id="PS51482">
    <property type="entry name" value="DEGV"/>
    <property type="match status" value="1"/>
</dbReference>
<organism evidence="3 4">
    <name type="scientific">Finegoldia magna</name>
    <name type="common">Peptostreptococcus magnus</name>
    <dbReference type="NCBI Taxonomy" id="1260"/>
    <lineage>
        <taxon>Bacteria</taxon>
        <taxon>Bacillati</taxon>
        <taxon>Bacillota</taxon>
        <taxon>Tissierellia</taxon>
        <taxon>Tissierellales</taxon>
        <taxon>Peptoniphilaceae</taxon>
        <taxon>Finegoldia</taxon>
    </lineage>
</organism>
<dbReference type="Gene3D" id="3.40.50.10170">
    <property type="match status" value="1"/>
</dbReference>